<evidence type="ECO:0000256" key="5">
    <source>
        <dbReference type="ARBA" id="ARBA00023239"/>
    </source>
</evidence>
<evidence type="ECO:0000313" key="7">
    <source>
        <dbReference type="Proteomes" id="UP000023152"/>
    </source>
</evidence>
<dbReference type="InterPro" id="IPR012695">
    <property type="entry name" value="PrpB"/>
</dbReference>
<dbReference type="SUPFAM" id="SSF51621">
    <property type="entry name" value="Phosphoenolpyruvate/pyruvate domain"/>
    <property type="match status" value="1"/>
</dbReference>
<reference evidence="6 7" key="1">
    <citation type="journal article" date="2013" name="Curr. Biol.">
        <title>The Genome of the Foraminiferan Reticulomyxa filosa.</title>
        <authorList>
            <person name="Glockner G."/>
            <person name="Hulsmann N."/>
            <person name="Schleicher M."/>
            <person name="Noegel A.A."/>
            <person name="Eichinger L."/>
            <person name="Gallinger C."/>
            <person name="Pawlowski J."/>
            <person name="Sierra R."/>
            <person name="Euteneuer U."/>
            <person name="Pillet L."/>
            <person name="Moustafa A."/>
            <person name="Platzer M."/>
            <person name="Groth M."/>
            <person name="Szafranski K."/>
            <person name="Schliwa M."/>
        </authorList>
    </citation>
    <scope>NUCLEOTIDE SEQUENCE [LARGE SCALE GENOMIC DNA]</scope>
</reference>
<dbReference type="PROSITE" id="PS00161">
    <property type="entry name" value="ISOCITRATE_LYASE"/>
    <property type="match status" value="1"/>
</dbReference>
<comment type="caution">
    <text evidence="6">The sequence shown here is derived from an EMBL/GenBank/DDBJ whole genome shotgun (WGS) entry which is preliminary data.</text>
</comment>
<dbReference type="AlphaFoldDB" id="X6MW92"/>
<evidence type="ECO:0000256" key="1">
    <source>
        <dbReference type="ARBA" id="ARBA00001946"/>
    </source>
</evidence>
<evidence type="ECO:0000313" key="6">
    <source>
        <dbReference type="EMBL" id="ETO18273.1"/>
    </source>
</evidence>
<dbReference type="GO" id="GO:0046872">
    <property type="term" value="F:metal ion binding"/>
    <property type="evidence" value="ECO:0007669"/>
    <property type="project" value="UniProtKB-KW"/>
</dbReference>
<dbReference type="InterPro" id="IPR040442">
    <property type="entry name" value="Pyrv_kinase-like_dom_sf"/>
</dbReference>
<keyword evidence="7" id="KW-1185">Reference proteome</keyword>
<dbReference type="CDD" id="cd00377">
    <property type="entry name" value="ICL_PEPM"/>
    <property type="match status" value="1"/>
</dbReference>
<comment type="similarity">
    <text evidence="2">Belongs to the isocitrate lyase/PEP mutase superfamily. Methylisocitrate lyase family.</text>
</comment>
<dbReference type="InterPro" id="IPR039556">
    <property type="entry name" value="ICL/PEPM"/>
</dbReference>
<gene>
    <name evidence="6" type="ORF">RFI_19004</name>
</gene>
<keyword evidence="6" id="KW-0670">Pyruvate</keyword>
<evidence type="ECO:0000256" key="2">
    <source>
        <dbReference type="ARBA" id="ARBA00009282"/>
    </source>
</evidence>
<dbReference type="Pfam" id="PF13714">
    <property type="entry name" value="PEP_mutase"/>
    <property type="match status" value="1"/>
</dbReference>
<organism evidence="6 7">
    <name type="scientific">Reticulomyxa filosa</name>
    <dbReference type="NCBI Taxonomy" id="46433"/>
    <lineage>
        <taxon>Eukaryota</taxon>
        <taxon>Sar</taxon>
        <taxon>Rhizaria</taxon>
        <taxon>Retaria</taxon>
        <taxon>Foraminifera</taxon>
        <taxon>Monothalamids</taxon>
        <taxon>Reticulomyxidae</taxon>
        <taxon>Reticulomyxa</taxon>
    </lineage>
</organism>
<evidence type="ECO:0000256" key="4">
    <source>
        <dbReference type="ARBA" id="ARBA00022842"/>
    </source>
</evidence>
<keyword evidence="4" id="KW-0460">Magnesium</keyword>
<dbReference type="GO" id="GO:0019629">
    <property type="term" value="P:propionate catabolic process, 2-methylcitrate cycle"/>
    <property type="evidence" value="ECO:0007669"/>
    <property type="project" value="InterPro"/>
</dbReference>
<dbReference type="EMBL" id="ASPP01015216">
    <property type="protein sequence ID" value="ETO18273.1"/>
    <property type="molecule type" value="Genomic_DNA"/>
</dbReference>
<dbReference type="NCBIfam" id="NF008455">
    <property type="entry name" value="PRK11320.1"/>
    <property type="match status" value="1"/>
</dbReference>
<dbReference type="PANTHER" id="PTHR42905">
    <property type="entry name" value="PHOSPHOENOLPYRUVATE CARBOXYLASE"/>
    <property type="match status" value="1"/>
</dbReference>
<dbReference type="InterPro" id="IPR015813">
    <property type="entry name" value="Pyrv/PenolPyrv_kinase-like_dom"/>
</dbReference>
<dbReference type="GO" id="GO:0046421">
    <property type="term" value="F:methylisocitrate lyase activity"/>
    <property type="evidence" value="ECO:0007669"/>
    <property type="project" value="InterPro"/>
</dbReference>
<name>X6MW92_RETFI</name>
<dbReference type="OMA" id="DRIGYHA"/>
<protein>
    <submittedName>
        <fullName evidence="6">Carboxyphosphonoenolpyruvate phosphonomutase</fullName>
    </submittedName>
</protein>
<accession>X6MW92</accession>
<dbReference type="NCBIfam" id="TIGR02317">
    <property type="entry name" value="prpB"/>
    <property type="match status" value="1"/>
</dbReference>
<proteinExistence type="inferred from homology"/>
<dbReference type="OrthoDB" id="429143at2759"/>
<sequence>MKSAGKLFRAAVEANKPLQCLGAVNAYSALLAKQAGAKSLYLSGSGVATASHGLPDLGITNLNDVCDDIRRITSIMSDVPLLVDVDTGFGSALGIRRCVQSLIKSGAGAMQIEDQVAEKRCGHRPGKQVVPVDEMIDRLRTADMARHEYDKDFVIMARTDCYATEGMDGLLARCEQYISKGKADMLFPEALTKLEEYKTLADHMKKQKLHAPILANITEFGKTPLFNAHDLHKHGVSIVLYPLSAHRAMAKAAQIVYKSIIENGSQAKVINLMQTRDELYEALDYYKYERILDELFEQK</sequence>
<dbReference type="PANTHER" id="PTHR42905:SF5">
    <property type="entry name" value="CARBOXYVINYL-CARBOXYPHOSPHONATE PHOSPHORYLMUTASE, CHLOROPLASTIC"/>
    <property type="match status" value="1"/>
</dbReference>
<dbReference type="Proteomes" id="UP000023152">
    <property type="component" value="Unassembled WGS sequence"/>
</dbReference>
<keyword evidence="5" id="KW-0456">Lyase</keyword>
<comment type="cofactor">
    <cofactor evidence="1">
        <name>Mg(2+)</name>
        <dbReference type="ChEBI" id="CHEBI:18420"/>
    </cofactor>
</comment>
<keyword evidence="3" id="KW-0479">Metal-binding</keyword>
<dbReference type="FunFam" id="3.20.20.60:FF:000009">
    <property type="entry name" value="2-methylisocitrate lyase"/>
    <property type="match status" value="1"/>
</dbReference>
<dbReference type="Gene3D" id="3.20.20.60">
    <property type="entry name" value="Phosphoenolpyruvate-binding domains"/>
    <property type="match status" value="1"/>
</dbReference>
<evidence type="ECO:0000256" key="3">
    <source>
        <dbReference type="ARBA" id="ARBA00022723"/>
    </source>
</evidence>
<dbReference type="InterPro" id="IPR018523">
    <property type="entry name" value="Isocitrate_lyase_ph_CS"/>
</dbReference>